<protein>
    <submittedName>
        <fullName evidence="2">Uncharacterized protein</fullName>
    </submittedName>
</protein>
<gene>
    <name evidence="2" type="ORF">SAMN04487772_11156</name>
</gene>
<dbReference type="Proteomes" id="UP000199800">
    <property type="component" value="Unassembled WGS sequence"/>
</dbReference>
<sequence length="456" mass="54492">MKLRQDLNQAMYYLKIKAWNRVLMWGLIGILCIIDYSCRFFVHDGLYRMQSYCSCLIIGFTGMIGFLLYRRLSVFQYSEIDTLKMLGMSNQAVFFVAAYQIRYMYFFVMSVFSIMNVFLIDASVIYMLILEAGVFWYIFIFLYFIKTWHYHRLKLGRAFYIIKRIAVLVSSLALFLIILLQKRLQVILRVKKSIPVFQEIFEQVTDFSNKPLGGIFVHIFIIGTEFLYLRFIRKHALFGEEETKVIGIPFWVPMRDILLKFRGKRIYQIVKVNYMLYCQNFNCFITKVFLGMIWFILIFYCKDEKLVYYIANVIIAMLSALIMYRVREDSCNLELYRAIGYDTKRMFIYHSISAFFYLYTFILLGMVYGVLARHLSCKEVCVLLLLMGYRTIFFVCFNFYYLFVRKIDMDSQIYEAYEFFTGTVLSITSFGIIVMLFFLGKLIKYHRSMEYRGEES</sequence>
<evidence type="ECO:0000256" key="1">
    <source>
        <dbReference type="SAM" id="Phobius"/>
    </source>
</evidence>
<feature type="transmembrane region" description="Helical" evidence="1">
    <location>
        <begin position="21"/>
        <end position="43"/>
    </location>
</feature>
<feature type="transmembrane region" description="Helical" evidence="1">
    <location>
        <begin position="49"/>
        <end position="69"/>
    </location>
</feature>
<proteinExistence type="predicted"/>
<feature type="transmembrane region" description="Helical" evidence="1">
    <location>
        <begin position="124"/>
        <end position="145"/>
    </location>
</feature>
<dbReference type="EMBL" id="FOHN01000011">
    <property type="protein sequence ID" value="SET22937.1"/>
    <property type="molecule type" value="Genomic_DNA"/>
</dbReference>
<feature type="transmembrane region" description="Helical" evidence="1">
    <location>
        <begin position="383"/>
        <end position="404"/>
    </location>
</feature>
<feature type="transmembrane region" description="Helical" evidence="1">
    <location>
        <begin position="211"/>
        <end position="229"/>
    </location>
</feature>
<dbReference type="STRING" id="29364.SAMN04487772_11156"/>
<feature type="transmembrane region" description="Helical" evidence="1">
    <location>
        <begin position="157"/>
        <end position="180"/>
    </location>
</feature>
<feature type="transmembrane region" description="Helical" evidence="1">
    <location>
        <begin position="347"/>
        <end position="371"/>
    </location>
</feature>
<organism evidence="2 3">
    <name type="scientific">[Clostridium] polysaccharolyticum</name>
    <dbReference type="NCBI Taxonomy" id="29364"/>
    <lineage>
        <taxon>Bacteria</taxon>
        <taxon>Bacillati</taxon>
        <taxon>Bacillota</taxon>
        <taxon>Clostridia</taxon>
        <taxon>Lachnospirales</taxon>
        <taxon>Lachnospiraceae</taxon>
    </lineage>
</organism>
<keyword evidence="1" id="KW-0472">Membrane</keyword>
<feature type="transmembrane region" description="Helical" evidence="1">
    <location>
        <begin position="416"/>
        <end position="439"/>
    </location>
</feature>
<dbReference type="RefSeq" id="WP_092477871.1">
    <property type="nucleotide sequence ID" value="NZ_FOHN01000011.1"/>
</dbReference>
<accession>A0A1I0CT56</accession>
<feature type="transmembrane region" description="Helical" evidence="1">
    <location>
        <begin position="274"/>
        <end position="300"/>
    </location>
</feature>
<feature type="transmembrane region" description="Helical" evidence="1">
    <location>
        <begin position="92"/>
        <end position="118"/>
    </location>
</feature>
<dbReference type="AlphaFoldDB" id="A0A1I0CT56"/>
<feature type="transmembrane region" description="Helical" evidence="1">
    <location>
        <begin position="306"/>
        <end position="326"/>
    </location>
</feature>
<reference evidence="2 3" key="1">
    <citation type="submission" date="2016-10" db="EMBL/GenBank/DDBJ databases">
        <authorList>
            <person name="de Groot N.N."/>
        </authorList>
    </citation>
    <scope>NUCLEOTIDE SEQUENCE [LARGE SCALE GENOMIC DNA]</scope>
    <source>
        <strain evidence="2 3">DSM 1801</strain>
    </source>
</reference>
<keyword evidence="3" id="KW-1185">Reference proteome</keyword>
<evidence type="ECO:0000313" key="2">
    <source>
        <dbReference type="EMBL" id="SET22937.1"/>
    </source>
</evidence>
<keyword evidence="1" id="KW-0812">Transmembrane</keyword>
<evidence type="ECO:0000313" key="3">
    <source>
        <dbReference type="Proteomes" id="UP000199800"/>
    </source>
</evidence>
<keyword evidence="1" id="KW-1133">Transmembrane helix</keyword>
<name>A0A1I0CT56_9FIRM</name>